<organism evidence="2 3">
    <name type="scientific">Algoriphagus oliviformis</name>
    <dbReference type="NCBI Taxonomy" id="2811231"/>
    <lineage>
        <taxon>Bacteria</taxon>
        <taxon>Pseudomonadati</taxon>
        <taxon>Bacteroidota</taxon>
        <taxon>Cytophagia</taxon>
        <taxon>Cytophagales</taxon>
        <taxon>Cyclobacteriaceae</taxon>
        <taxon>Algoriphagus</taxon>
    </lineage>
</organism>
<accession>A0ABS3C7E9</accession>
<keyword evidence="3" id="KW-1185">Reference proteome</keyword>
<dbReference type="RefSeq" id="WP_206579830.1">
    <property type="nucleotide sequence ID" value="NZ_JAFKCT010000010.1"/>
</dbReference>
<dbReference type="EMBL" id="JAFKCT010000010">
    <property type="protein sequence ID" value="MBN7813052.1"/>
    <property type="molecule type" value="Genomic_DNA"/>
</dbReference>
<dbReference type="Proteomes" id="UP000664317">
    <property type="component" value="Unassembled WGS sequence"/>
</dbReference>
<sequence>MKLFRLVLLSIVLVFSVVNEGFAQQIPQFSQYIFNPVYINPAYAGYKQELYLQSFYRKQWTGVAGSPETFGVAGDVYLPESRLGIGGQVISDRVGAQRTSAVYGNLSYHLQLRDTRYLSFGTAVGLVNSTLDGELLHYGSDDDPTMAAGREQVFYPDLKAGLFLYDQQFFLGLSVDQMISSLLDLDKGDMMIQPVPHAYLSGGLFLDLSSSLSLLPSFMYMDDFKAPARLDLNTSLVINDAVWIGGGYRMGIDMPGREIQAGLSKSAAVIGTVQVLIRESLRLGYAYDHNVSGVSVKDFSSHDISISYLFPPKRVRLVSPRYF</sequence>
<evidence type="ECO:0000313" key="3">
    <source>
        <dbReference type="Proteomes" id="UP000664317"/>
    </source>
</evidence>
<feature type="signal peptide" evidence="1">
    <location>
        <begin position="1"/>
        <end position="23"/>
    </location>
</feature>
<name>A0ABS3C7E9_9BACT</name>
<keyword evidence="1" id="KW-0732">Signal</keyword>
<dbReference type="NCBIfam" id="TIGR03519">
    <property type="entry name" value="T9SS_PorP_fam"/>
    <property type="match status" value="1"/>
</dbReference>
<dbReference type="InterPro" id="IPR019861">
    <property type="entry name" value="PorP/SprF_Bacteroidetes"/>
</dbReference>
<comment type="caution">
    <text evidence="2">The sequence shown here is derived from an EMBL/GenBank/DDBJ whole genome shotgun (WGS) entry which is preliminary data.</text>
</comment>
<protein>
    <submittedName>
        <fullName evidence="2">Type IX secretion system membrane protein PorP/SprF</fullName>
    </submittedName>
</protein>
<reference evidence="2 3" key="1">
    <citation type="submission" date="2021-03" db="EMBL/GenBank/DDBJ databases">
        <title>novel species isolated from a fishpond in China.</title>
        <authorList>
            <person name="Lu H."/>
            <person name="Cai Z."/>
        </authorList>
    </citation>
    <scope>NUCLEOTIDE SEQUENCE [LARGE SCALE GENOMIC DNA]</scope>
    <source>
        <strain evidence="2 3">H41</strain>
    </source>
</reference>
<feature type="chain" id="PRO_5045598987" evidence="1">
    <location>
        <begin position="24"/>
        <end position="323"/>
    </location>
</feature>
<proteinExistence type="predicted"/>
<evidence type="ECO:0000256" key="1">
    <source>
        <dbReference type="SAM" id="SignalP"/>
    </source>
</evidence>
<evidence type="ECO:0000313" key="2">
    <source>
        <dbReference type="EMBL" id="MBN7813052.1"/>
    </source>
</evidence>
<dbReference type="Pfam" id="PF11751">
    <property type="entry name" value="PorP_SprF"/>
    <property type="match status" value="1"/>
</dbReference>
<gene>
    <name evidence="2" type="ORF">J0A68_19010</name>
</gene>